<dbReference type="SUPFAM" id="SSF55200">
    <property type="entry name" value="Translation initiation factor IF3, C-terminal domain"/>
    <property type="match status" value="1"/>
</dbReference>
<dbReference type="Gene3D" id="3.30.110.10">
    <property type="entry name" value="Translation initiation factor 3 (IF-3), C-terminal domain"/>
    <property type="match status" value="1"/>
</dbReference>
<organism evidence="1 2">
    <name type="scientific">Gigaspora margarita</name>
    <dbReference type="NCBI Taxonomy" id="4874"/>
    <lineage>
        <taxon>Eukaryota</taxon>
        <taxon>Fungi</taxon>
        <taxon>Fungi incertae sedis</taxon>
        <taxon>Mucoromycota</taxon>
        <taxon>Glomeromycotina</taxon>
        <taxon>Glomeromycetes</taxon>
        <taxon>Diversisporales</taxon>
        <taxon>Gigasporaceae</taxon>
        <taxon>Gigaspora</taxon>
    </lineage>
</organism>
<proteinExistence type="predicted"/>
<gene>
    <name evidence="1" type="ORF">GMARGA_LOCUS32359</name>
</gene>
<keyword evidence="2" id="KW-1185">Reference proteome</keyword>
<evidence type="ECO:0000313" key="1">
    <source>
        <dbReference type="EMBL" id="CAG8835026.1"/>
    </source>
</evidence>
<dbReference type="EMBL" id="CAJVQB010050662">
    <property type="protein sequence ID" value="CAG8835026.1"/>
    <property type="molecule type" value="Genomic_DNA"/>
</dbReference>
<dbReference type="Proteomes" id="UP000789901">
    <property type="component" value="Unassembled WGS sequence"/>
</dbReference>
<feature type="non-terminal residue" evidence="1">
    <location>
        <position position="1"/>
    </location>
</feature>
<evidence type="ECO:0000313" key="2">
    <source>
        <dbReference type="Proteomes" id="UP000789901"/>
    </source>
</evidence>
<accession>A0ABN7WN15</accession>
<name>A0ABN7WN15_GIGMA</name>
<reference evidence="1 2" key="1">
    <citation type="submission" date="2021-06" db="EMBL/GenBank/DDBJ databases">
        <authorList>
            <person name="Kallberg Y."/>
            <person name="Tangrot J."/>
            <person name="Rosling A."/>
        </authorList>
    </citation>
    <scope>NUCLEOTIDE SEQUENCE [LARGE SCALE GENOMIC DNA]</scope>
    <source>
        <strain evidence="1 2">120-4 pot B 10/14</strain>
    </source>
</reference>
<comment type="caution">
    <text evidence="1">The sequence shown here is derived from an EMBL/GenBank/DDBJ whole genome shotgun (WGS) entry which is preliminary data.</text>
</comment>
<protein>
    <submittedName>
        <fullName evidence="1">19060_t:CDS:1</fullName>
    </submittedName>
</protein>
<sequence>KVLVDSNENPPMFTKELQMTWKVDDLDVMHKISRAKSWLAKGYQRSTEKERIMDRSIMNKILNELKDYSKEIHEPKWIGESVIL</sequence>
<dbReference type="InterPro" id="IPR036788">
    <property type="entry name" value="T_IF-3_C_sf"/>
</dbReference>